<dbReference type="Proteomes" id="UP000502677">
    <property type="component" value="Chromosome"/>
</dbReference>
<reference evidence="1 2" key="1">
    <citation type="submission" date="2020-03" db="EMBL/GenBank/DDBJ databases">
        <title>Leucobacter sp. nov., isolated from beetles.</title>
        <authorList>
            <person name="Hyun D.-W."/>
            <person name="Bae J.-W."/>
        </authorList>
    </citation>
    <scope>NUCLEOTIDE SEQUENCE [LARGE SCALE GENOMIC DNA]</scope>
    <source>
        <strain evidence="1 2">HDW9C</strain>
    </source>
</reference>
<dbReference type="KEGG" id="lvi:G7068_10250"/>
<evidence type="ECO:0000313" key="1">
    <source>
        <dbReference type="EMBL" id="QIK63535.1"/>
    </source>
</evidence>
<keyword evidence="2" id="KW-1185">Reference proteome</keyword>
<organism evidence="1 2">
    <name type="scientific">Leucobacter viscericola</name>
    <dbReference type="NCBI Taxonomy" id="2714935"/>
    <lineage>
        <taxon>Bacteria</taxon>
        <taxon>Bacillati</taxon>
        <taxon>Actinomycetota</taxon>
        <taxon>Actinomycetes</taxon>
        <taxon>Micrococcales</taxon>
        <taxon>Microbacteriaceae</taxon>
        <taxon>Leucobacter</taxon>
    </lineage>
</organism>
<evidence type="ECO:0008006" key="3">
    <source>
        <dbReference type="Google" id="ProtNLM"/>
    </source>
</evidence>
<dbReference type="EMBL" id="CP049863">
    <property type="protein sequence ID" value="QIK63535.1"/>
    <property type="molecule type" value="Genomic_DNA"/>
</dbReference>
<name>A0A6G7XG48_9MICO</name>
<dbReference type="RefSeq" id="WP_166291747.1">
    <property type="nucleotide sequence ID" value="NZ_CP049863.1"/>
</dbReference>
<gene>
    <name evidence="1" type="ORF">G7068_10250</name>
</gene>
<protein>
    <recommendedName>
        <fullName evidence="3">Ribbon-helix-helix protein, copG family</fullName>
    </recommendedName>
</protein>
<accession>A0A6G7XG48</accession>
<dbReference type="AlphaFoldDB" id="A0A6G7XG48"/>
<sequence length="101" mass="11587">MATLEKRVQVLFDPEQYAALEAEARARNISVGALIRLATDQLLDTQRNDARQGLRDMFARAAEDEKRNNYPPFNWEEAQAAYEHETDPFYREAQNKGDLAA</sequence>
<evidence type="ECO:0000313" key="2">
    <source>
        <dbReference type="Proteomes" id="UP000502677"/>
    </source>
</evidence>
<proteinExistence type="predicted"/>